<organism evidence="1 2">
    <name type="scientific">Botryobasidium botryosum (strain FD-172 SS1)</name>
    <dbReference type="NCBI Taxonomy" id="930990"/>
    <lineage>
        <taxon>Eukaryota</taxon>
        <taxon>Fungi</taxon>
        <taxon>Dikarya</taxon>
        <taxon>Basidiomycota</taxon>
        <taxon>Agaricomycotina</taxon>
        <taxon>Agaricomycetes</taxon>
        <taxon>Cantharellales</taxon>
        <taxon>Botryobasidiaceae</taxon>
        <taxon>Botryobasidium</taxon>
    </lineage>
</organism>
<dbReference type="EMBL" id="KL198052">
    <property type="protein sequence ID" value="KDQ12213.1"/>
    <property type="molecule type" value="Genomic_DNA"/>
</dbReference>
<name>A0A067M8W7_BOTB1</name>
<dbReference type="InParanoid" id="A0A067M8W7"/>
<sequence length="257" mass="29194">MSACVNLEKSWSDTVVRAQVEASPPPARAEFKMTIFRTEKANLKIFRTSLRKYDFFVALPDLKIQRDLHDSRSEKPDVPPEKIAEFASDPNVKDILAGMDKLSELALSMKSSFDVVSRLLKEALADASLDKCRERLKELLKSGKGIARCSYNDLLKQPRDTAKKARDLADNPSKRITPQFQSKIVALDFRRTCFLPNFYFFAVAVELADKHFTQRVVRHVKYPRLDDVAAIVSTHYYLIPFGKSELGQPGSFPFCVD</sequence>
<gene>
    <name evidence="1" type="ORF">BOTBODRAFT_189459</name>
</gene>
<dbReference type="AlphaFoldDB" id="A0A067M8W7"/>
<dbReference type="HOGENOM" id="CLU_1081794_0_0_1"/>
<evidence type="ECO:0000313" key="1">
    <source>
        <dbReference type="EMBL" id="KDQ12213.1"/>
    </source>
</evidence>
<keyword evidence="2" id="KW-1185">Reference proteome</keyword>
<protein>
    <submittedName>
        <fullName evidence="1">Uncharacterized protein</fullName>
    </submittedName>
</protein>
<accession>A0A067M8W7</accession>
<dbReference type="Proteomes" id="UP000027195">
    <property type="component" value="Unassembled WGS sequence"/>
</dbReference>
<proteinExistence type="predicted"/>
<reference evidence="2" key="1">
    <citation type="journal article" date="2014" name="Proc. Natl. Acad. Sci. U.S.A.">
        <title>Extensive sampling of basidiomycete genomes demonstrates inadequacy of the white-rot/brown-rot paradigm for wood decay fungi.</title>
        <authorList>
            <person name="Riley R."/>
            <person name="Salamov A.A."/>
            <person name="Brown D.W."/>
            <person name="Nagy L.G."/>
            <person name="Floudas D."/>
            <person name="Held B.W."/>
            <person name="Levasseur A."/>
            <person name="Lombard V."/>
            <person name="Morin E."/>
            <person name="Otillar R."/>
            <person name="Lindquist E.A."/>
            <person name="Sun H."/>
            <person name="LaButti K.M."/>
            <person name="Schmutz J."/>
            <person name="Jabbour D."/>
            <person name="Luo H."/>
            <person name="Baker S.E."/>
            <person name="Pisabarro A.G."/>
            <person name="Walton J.D."/>
            <person name="Blanchette R.A."/>
            <person name="Henrissat B."/>
            <person name="Martin F."/>
            <person name="Cullen D."/>
            <person name="Hibbett D.S."/>
            <person name="Grigoriev I.V."/>
        </authorList>
    </citation>
    <scope>NUCLEOTIDE SEQUENCE [LARGE SCALE GENOMIC DNA]</scope>
    <source>
        <strain evidence="2">FD-172 SS1</strain>
    </source>
</reference>
<evidence type="ECO:0000313" key="2">
    <source>
        <dbReference type="Proteomes" id="UP000027195"/>
    </source>
</evidence>